<dbReference type="InterPro" id="IPR001279">
    <property type="entry name" value="Metallo-B-lactamas"/>
</dbReference>
<keyword evidence="1" id="KW-0812">Transmembrane</keyword>
<evidence type="ECO:0000313" key="4">
    <source>
        <dbReference type="Proteomes" id="UP000305398"/>
    </source>
</evidence>
<feature type="transmembrane region" description="Helical" evidence="1">
    <location>
        <begin position="279"/>
        <end position="296"/>
    </location>
</feature>
<feature type="domain" description="Metallo-beta-lactamase" evidence="2">
    <location>
        <begin position="16"/>
        <end position="224"/>
    </location>
</feature>
<dbReference type="Pfam" id="PF00753">
    <property type="entry name" value="Lactamase_B"/>
    <property type="match status" value="1"/>
</dbReference>
<dbReference type="KEGG" id="hyj:FHG12_01465"/>
<name>A0A5B7ZW67_9BACT</name>
<keyword evidence="1" id="KW-1133">Transmembrane helix</keyword>
<dbReference type="EMBL" id="CP040896">
    <property type="protein sequence ID" value="QDA58845.1"/>
    <property type="molecule type" value="Genomic_DNA"/>
</dbReference>
<gene>
    <name evidence="3" type="ORF">FHG12_01465</name>
</gene>
<sequence length="347" mass="37956">MEQVARGVTQLTIQRFVNVYIVETGPGQWVLIDTGLPGAAKSILAAVDKLFYPGTHPEAILLTHGHLDHASNAQELAEHWKVPVIAHPLELPFLTGKAVYPPADPTVGGSLAFASRFFPPQSFQMSDVIQALPEDPEPPFMPGWRWLHVPGHAPGQVAFFREEDKTLIGADAFATAKHDSIPSLLLQIPKISRAGTPFTFDWEAAHASVVELANLEPEAIGCGHGPVIKGPQAAAGLRELSLSFPVPKHGRYVSAPARTDADGVQFVPPAPADPLPKEAALLGVGVALLATAALVVRKQRHDQRELELLEYEDEDYSKYNSKYNVSYQDDVKEVEQLYFPHHSIRYK</sequence>
<dbReference type="CDD" id="cd07721">
    <property type="entry name" value="yflN-like_MBL-fold"/>
    <property type="match status" value="1"/>
</dbReference>
<keyword evidence="1" id="KW-0472">Membrane</keyword>
<dbReference type="GO" id="GO:0016787">
    <property type="term" value="F:hydrolase activity"/>
    <property type="evidence" value="ECO:0007669"/>
    <property type="project" value="UniProtKB-KW"/>
</dbReference>
<dbReference type="OrthoDB" id="9802248at2"/>
<accession>A0A5B7ZW67</accession>
<dbReference type="InterPro" id="IPR036866">
    <property type="entry name" value="RibonucZ/Hydroxyglut_hydro"/>
</dbReference>
<reference evidence="3 4" key="1">
    <citation type="submission" date="2019-06" db="EMBL/GenBank/DDBJ databases">
        <authorList>
            <person name="Srinivasan S."/>
        </authorList>
    </citation>
    <scope>NUCLEOTIDE SEQUENCE [LARGE SCALE GENOMIC DNA]</scope>
    <source>
        <strain evidence="3 4">17J68-5</strain>
    </source>
</reference>
<dbReference type="PANTHER" id="PTHR42951:SF17">
    <property type="entry name" value="METALLO-BETA-LACTAMASE DOMAIN-CONTAINING PROTEIN"/>
    <property type="match status" value="1"/>
</dbReference>
<evidence type="ECO:0000256" key="1">
    <source>
        <dbReference type="SAM" id="Phobius"/>
    </source>
</evidence>
<dbReference type="RefSeq" id="WP_139513870.1">
    <property type="nucleotide sequence ID" value="NZ_CP040896.1"/>
</dbReference>
<dbReference type="Gene3D" id="3.60.15.10">
    <property type="entry name" value="Ribonuclease Z/Hydroxyacylglutathione hydrolase-like"/>
    <property type="match status" value="1"/>
</dbReference>
<dbReference type="PANTHER" id="PTHR42951">
    <property type="entry name" value="METALLO-BETA-LACTAMASE DOMAIN-CONTAINING"/>
    <property type="match status" value="1"/>
</dbReference>
<dbReference type="InterPro" id="IPR050855">
    <property type="entry name" value="NDM-1-like"/>
</dbReference>
<keyword evidence="4" id="KW-1185">Reference proteome</keyword>
<dbReference type="SUPFAM" id="SSF56281">
    <property type="entry name" value="Metallo-hydrolase/oxidoreductase"/>
    <property type="match status" value="1"/>
</dbReference>
<proteinExistence type="predicted"/>
<evidence type="ECO:0000313" key="3">
    <source>
        <dbReference type="EMBL" id="QDA58845.1"/>
    </source>
</evidence>
<evidence type="ECO:0000259" key="2">
    <source>
        <dbReference type="SMART" id="SM00849"/>
    </source>
</evidence>
<dbReference type="Proteomes" id="UP000305398">
    <property type="component" value="Chromosome"/>
</dbReference>
<dbReference type="SMART" id="SM00849">
    <property type="entry name" value="Lactamase_B"/>
    <property type="match status" value="1"/>
</dbReference>
<organism evidence="3 4">
    <name type="scientific">Hymenobacter jejuensis</name>
    <dbReference type="NCBI Taxonomy" id="2502781"/>
    <lineage>
        <taxon>Bacteria</taxon>
        <taxon>Pseudomonadati</taxon>
        <taxon>Bacteroidota</taxon>
        <taxon>Cytophagia</taxon>
        <taxon>Cytophagales</taxon>
        <taxon>Hymenobacteraceae</taxon>
        <taxon>Hymenobacter</taxon>
    </lineage>
</organism>
<dbReference type="AlphaFoldDB" id="A0A5B7ZW67"/>
<keyword evidence="3" id="KW-0378">Hydrolase</keyword>
<protein>
    <submittedName>
        <fullName evidence="3">MBL fold metallo-hydrolase</fullName>
    </submittedName>
</protein>